<gene>
    <name evidence="6" type="ORF">FHI56_00610</name>
</gene>
<keyword evidence="3" id="KW-0547">Nucleotide-binding</keyword>
<keyword evidence="2" id="KW-0813">Transport</keyword>
<evidence type="ECO:0000256" key="3">
    <source>
        <dbReference type="ARBA" id="ARBA00022741"/>
    </source>
</evidence>
<dbReference type="InterPro" id="IPR003439">
    <property type="entry name" value="ABC_transporter-like_ATP-bd"/>
</dbReference>
<dbReference type="EMBL" id="CP040803">
    <property type="protein sequence ID" value="QEM31530.1"/>
    <property type="molecule type" value="Genomic_DNA"/>
</dbReference>
<dbReference type="GO" id="GO:0005524">
    <property type="term" value="F:ATP binding"/>
    <property type="evidence" value="ECO:0007669"/>
    <property type="project" value="UniProtKB-KW"/>
</dbReference>
<dbReference type="InterPro" id="IPR017871">
    <property type="entry name" value="ABC_transporter-like_CS"/>
</dbReference>
<dbReference type="SUPFAM" id="SSF52540">
    <property type="entry name" value="P-loop containing nucleoside triphosphate hydrolases"/>
    <property type="match status" value="1"/>
</dbReference>
<dbReference type="AlphaFoldDB" id="A0AB37CKE6"/>
<proteinExistence type="inferred from homology"/>
<name>A0AB37CKE6_STRSL</name>
<dbReference type="Gene3D" id="3.40.50.300">
    <property type="entry name" value="P-loop containing nucleotide triphosphate hydrolases"/>
    <property type="match status" value="1"/>
</dbReference>
<dbReference type="InterPro" id="IPR003593">
    <property type="entry name" value="AAA+_ATPase"/>
</dbReference>
<keyword evidence="6" id="KW-0614">Plasmid</keyword>
<accession>A0AB37CKE6</accession>
<evidence type="ECO:0000256" key="2">
    <source>
        <dbReference type="ARBA" id="ARBA00022448"/>
    </source>
</evidence>
<reference evidence="6 7" key="1">
    <citation type="submission" date="2019-06" db="EMBL/GenBank/DDBJ databases">
        <title>Complete genome sequence of Streptococcus salivarius LAB813.</title>
        <authorList>
            <person name="Levesque C.M."/>
            <person name="Gong S.-G."/>
            <person name="Dufour D."/>
            <person name="Barbour A."/>
        </authorList>
    </citation>
    <scope>NUCLEOTIDE SEQUENCE [LARGE SCALE GENOMIC DNA]</scope>
    <source>
        <strain evidence="6 7">LAB813</strain>
        <plasmid evidence="7">psal813</plasmid>
    </source>
</reference>
<evidence type="ECO:0000256" key="1">
    <source>
        <dbReference type="ARBA" id="ARBA00005417"/>
    </source>
</evidence>
<evidence type="ECO:0000313" key="6">
    <source>
        <dbReference type="EMBL" id="QEM31530.1"/>
    </source>
</evidence>
<dbReference type="RefSeq" id="WP_145517122.1">
    <property type="nucleotide sequence ID" value="NZ_CP040803.1"/>
</dbReference>
<dbReference type="SMART" id="SM00382">
    <property type="entry name" value="AAA"/>
    <property type="match status" value="1"/>
</dbReference>
<sequence>MYEVFNISKDYVTKKRIGLFKHKKEVKKAIQDVNLSVPRGKIIGVLGENGAGKTTLIKMMTTLLSSDTGKILIDGVDINQNVKNTRKRINIISGGEKNLYWRLTAVENLLYFASLYGLPKKEALPKIDNLLNELGLWESKDTPVEKFSKGMKQRLQIAKGLINDPEYLFLDEPTLGLDVSIAYELRKKLKEIAAKRNTGILLTTHYMAEADELCDYIYFLKHGKVIVSGTKTQVFEQLQMTPELHVILSDRDDENSSKLAQVSRLFPCIILEKFGSSILLKFSLSEYNVQDIIKSLYNNQIEIKEIRYNEPTLENVILNLGGKSLK</sequence>
<keyword evidence="4 6" id="KW-0067">ATP-binding</keyword>
<dbReference type="PROSITE" id="PS50893">
    <property type="entry name" value="ABC_TRANSPORTER_2"/>
    <property type="match status" value="1"/>
</dbReference>
<dbReference type="Pfam" id="PF00005">
    <property type="entry name" value="ABC_tran"/>
    <property type="match status" value="1"/>
</dbReference>
<dbReference type="PANTHER" id="PTHR42711:SF5">
    <property type="entry name" value="ABC TRANSPORTER ATP-BINDING PROTEIN NATA"/>
    <property type="match status" value="1"/>
</dbReference>
<protein>
    <submittedName>
        <fullName evidence="6">ABC transporter ATP-binding protein</fullName>
    </submittedName>
</protein>
<evidence type="ECO:0000313" key="7">
    <source>
        <dbReference type="Proteomes" id="UP000322622"/>
    </source>
</evidence>
<dbReference type="GO" id="GO:0016887">
    <property type="term" value="F:ATP hydrolysis activity"/>
    <property type="evidence" value="ECO:0007669"/>
    <property type="project" value="InterPro"/>
</dbReference>
<dbReference type="PANTHER" id="PTHR42711">
    <property type="entry name" value="ABC TRANSPORTER ATP-BINDING PROTEIN"/>
    <property type="match status" value="1"/>
</dbReference>
<dbReference type="InterPro" id="IPR050763">
    <property type="entry name" value="ABC_transporter_ATP-binding"/>
</dbReference>
<geneLocation type="plasmid" evidence="7">
    <name>psal813</name>
</geneLocation>
<comment type="similarity">
    <text evidence="1">Belongs to the ABC transporter superfamily.</text>
</comment>
<evidence type="ECO:0000259" key="5">
    <source>
        <dbReference type="PROSITE" id="PS50893"/>
    </source>
</evidence>
<evidence type="ECO:0000256" key="4">
    <source>
        <dbReference type="ARBA" id="ARBA00022840"/>
    </source>
</evidence>
<dbReference type="PROSITE" id="PS00211">
    <property type="entry name" value="ABC_TRANSPORTER_1"/>
    <property type="match status" value="1"/>
</dbReference>
<dbReference type="Proteomes" id="UP000322622">
    <property type="component" value="Plasmid pSAL813"/>
</dbReference>
<dbReference type="InterPro" id="IPR027417">
    <property type="entry name" value="P-loop_NTPase"/>
</dbReference>
<feature type="domain" description="ABC transporter" evidence="5">
    <location>
        <begin position="14"/>
        <end position="247"/>
    </location>
</feature>
<organism evidence="6 7">
    <name type="scientific">Streptococcus salivarius</name>
    <dbReference type="NCBI Taxonomy" id="1304"/>
    <lineage>
        <taxon>Bacteria</taxon>
        <taxon>Bacillati</taxon>
        <taxon>Bacillota</taxon>
        <taxon>Bacilli</taxon>
        <taxon>Lactobacillales</taxon>
        <taxon>Streptococcaceae</taxon>
        <taxon>Streptococcus</taxon>
    </lineage>
</organism>